<evidence type="ECO:0000256" key="1">
    <source>
        <dbReference type="ARBA" id="ARBA00022679"/>
    </source>
</evidence>
<dbReference type="EMBL" id="JAVREO010000004">
    <property type="protein sequence ID" value="MDT0266305.1"/>
    <property type="molecule type" value="Genomic_DNA"/>
</dbReference>
<evidence type="ECO:0000313" key="4">
    <source>
        <dbReference type="EMBL" id="MDT0266305.1"/>
    </source>
</evidence>
<dbReference type="InterPro" id="IPR000182">
    <property type="entry name" value="GNAT_dom"/>
</dbReference>
<evidence type="ECO:0000256" key="2">
    <source>
        <dbReference type="ARBA" id="ARBA00023315"/>
    </source>
</evidence>
<keyword evidence="1" id="KW-0808">Transferase</keyword>
<comment type="caution">
    <text evidence="4">The sequence shown here is derived from an EMBL/GenBank/DDBJ whole genome shotgun (WGS) entry which is preliminary data.</text>
</comment>
<dbReference type="PANTHER" id="PTHR43877">
    <property type="entry name" value="AMINOALKYLPHOSPHONATE N-ACETYLTRANSFERASE-RELATED-RELATED"/>
    <property type="match status" value="1"/>
</dbReference>
<evidence type="ECO:0000259" key="3">
    <source>
        <dbReference type="PROSITE" id="PS51186"/>
    </source>
</evidence>
<name>A0ABU2JMT7_9ACTN</name>
<protein>
    <submittedName>
        <fullName evidence="4">GNAT family N-acetyltransferase</fullName>
    </submittedName>
</protein>
<proteinExistence type="predicted"/>
<feature type="domain" description="N-acetyltransferase" evidence="3">
    <location>
        <begin position="161"/>
        <end position="325"/>
    </location>
</feature>
<keyword evidence="2" id="KW-0012">Acyltransferase</keyword>
<dbReference type="InterPro" id="IPR016181">
    <property type="entry name" value="Acyl_CoA_acyltransferase"/>
</dbReference>
<evidence type="ECO:0000313" key="5">
    <source>
        <dbReference type="Proteomes" id="UP001183410"/>
    </source>
</evidence>
<sequence length="333" mass="34762">MAALAIVPFDDRWTAPAAALLASAHRSTAAPWPDVDLADPEAAQALLADWRAVGPGLAAVDGHGTLRGFALASVPGPPGQSTARVRLAHHAAAPDVTREVYRRLYRELAGRLTRLGRFAHGVVIASEHRTAVAALVELGFGLDQVKGLRGLTAPEPARPSVTLRPADHADLPQLGALVRELQRFHAEPPMLRPALVDQPAVDADLRRAVTDARRLVLLAEEGGRPVGMMLAGPDSRHPATATIGMAVVTASARSAGVGTALLGGVLAWADARGATACGVEWTSANLVGDAFWRGHGFVPVRLTLSRLVDARVARAGATPDARDPRDPPPGPPS</sequence>
<dbReference type="Gene3D" id="3.40.630.30">
    <property type="match status" value="1"/>
</dbReference>
<dbReference type="CDD" id="cd04301">
    <property type="entry name" value="NAT_SF"/>
    <property type="match status" value="1"/>
</dbReference>
<keyword evidence="5" id="KW-1185">Reference proteome</keyword>
<accession>A0ABU2JMT7</accession>
<dbReference type="RefSeq" id="WP_311666322.1">
    <property type="nucleotide sequence ID" value="NZ_JAVREO010000004.1"/>
</dbReference>
<dbReference type="Pfam" id="PF00583">
    <property type="entry name" value="Acetyltransf_1"/>
    <property type="match status" value="1"/>
</dbReference>
<gene>
    <name evidence="4" type="ORF">RM844_08350</name>
</gene>
<organism evidence="4 5">
    <name type="scientific">Streptomyces chisholmiae</name>
    <dbReference type="NCBI Taxonomy" id="3075540"/>
    <lineage>
        <taxon>Bacteria</taxon>
        <taxon>Bacillati</taxon>
        <taxon>Actinomycetota</taxon>
        <taxon>Actinomycetes</taxon>
        <taxon>Kitasatosporales</taxon>
        <taxon>Streptomycetaceae</taxon>
        <taxon>Streptomyces</taxon>
    </lineage>
</organism>
<dbReference type="InterPro" id="IPR050832">
    <property type="entry name" value="Bact_Acetyltransf"/>
</dbReference>
<dbReference type="Proteomes" id="UP001183410">
    <property type="component" value="Unassembled WGS sequence"/>
</dbReference>
<dbReference type="SUPFAM" id="SSF55729">
    <property type="entry name" value="Acyl-CoA N-acyltransferases (Nat)"/>
    <property type="match status" value="1"/>
</dbReference>
<reference evidence="5" key="1">
    <citation type="submission" date="2023-07" db="EMBL/GenBank/DDBJ databases">
        <title>30 novel species of actinomycetes from the DSMZ collection.</title>
        <authorList>
            <person name="Nouioui I."/>
        </authorList>
    </citation>
    <scope>NUCLEOTIDE SEQUENCE [LARGE SCALE GENOMIC DNA]</scope>
    <source>
        <strain evidence="5">DSM 44915</strain>
    </source>
</reference>
<dbReference type="PROSITE" id="PS51186">
    <property type="entry name" value="GNAT"/>
    <property type="match status" value="1"/>
</dbReference>